<gene>
    <name evidence="9" type="ORF">EXZ61_19580</name>
</gene>
<dbReference type="PROSITE" id="PS50928">
    <property type="entry name" value="ABC_TM1"/>
    <property type="match status" value="1"/>
</dbReference>
<dbReference type="GO" id="GO:0055085">
    <property type="term" value="P:transmembrane transport"/>
    <property type="evidence" value="ECO:0007669"/>
    <property type="project" value="InterPro"/>
</dbReference>
<evidence type="ECO:0000256" key="5">
    <source>
        <dbReference type="ARBA" id="ARBA00022989"/>
    </source>
</evidence>
<feature type="transmembrane region" description="Helical" evidence="7">
    <location>
        <begin position="201"/>
        <end position="220"/>
    </location>
</feature>
<evidence type="ECO:0000259" key="8">
    <source>
        <dbReference type="PROSITE" id="PS50928"/>
    </source>
</evidence>
<evidence type="ECO:0000256" key="1">
    <source>
        <dbReference type="ARBA" id="ARBA00004651"/>
    </source>
</evidence>
<protein>
    <submittedName>
        <fullName evidence="9">Sugar ABC transporter permease</fullName>
    </submittedName>
</protein>
<reference evidence="10" key="2">
    <citation type="journal article" date="2020" name="Int. J. Syst. Evol. Microbiol.">
        <title>Genomic insights into a novel species Rhodoferax aquaticus sp. nov., isolated from freshwater.</title>
        <authorList>
            <person name="Li T."/>
            <person name="Zhuo Y."/>
            <person name="Jin C.Z."/>
            <person name="Wu X."/>
            <person name="Ko S.R."/>
            <person name="Jin F.J."/>
            <person name="Ahn C.Y."/>
            <person name="Oh H.M."/>
            <person name="Lee H.G."/>
            <person name="Jin L."/>
        </authorList>
    </citation>
    <scope>NUCLEOTIDE SEQUENCE [LARGE SCALE GENOMIC DNA]</scope>
    <source>
        <strain evidence="10">Gr-4</strain>
    </source>
</reference>
<keyword evidence="3" id="KW-1003">Cell membrane</keyword>
<reference evidence="10" key="1">
    <citation type="submission" date="2019-02" db="EMBL/GenBank/DDBJ databases">
        <title>Complete genome sequence of Rhodoferax sp. Gr-4.</title>
        <authorList>
            <person name="Jin L."/>
        </authorList>
    </citation>
    <scope>NUCLEOTIDE SEQUENCE [LARGE SCALE GENOMIC DNA]</scope>
    <source>
        <strain evidence="10">Gr-4</strain>
    </source>
</reference>
<dbReference type="PANTHER" id="PTHR30193">
    <property type="entry name" value="ABC TRANSPORTER PERMEASE PROTEIN"/>
    <property type="match status" value="1"/>
</dbReference>
<dbReference type="GO" id="GO:0005886">
    <property type="term" value="C:plasma membrane"/>
    <property type="evidence" value="ECO:0007669"/>
    <property type="project" value="UniProtKB-SubCell"/>
</dbReference>
<dbReference type="KEGG" id="rhg:EXZ61_19580"/>
<keyword evidence="5 7" id="KW-1133">Transmembrane helix</keyword>
<dbReference type="InterPro" id="IPR051393">
    <property type="entry name" value="ABC_transporter_permease"/>
</dbReference>
<keyword evidence="6 7" id="KW-0472">Membrane</keyword>
<dbReference type="CDD" id="cd06261">
    <property type="entry name" value="TM_PBP2"/>
    <property type="match status" value="1"/>
</dbReference>
<evidence type="ECO:0000256" key="4">
    <source>
        <dbReference type="ARBA" id="ARBA00022692"/>
    </source>
</evidence>
<organism evidence="9 10">
    <name type="scientific">Rhodoferax aquaticus</name>
    <dbReference type="NCBI Taxonomy" id="2527691"/>
    <lineage>
        <taxon>Bacteria</taxon>
        <taxon>Pseudomonadati</taxon>
        <taxon>Pseudomonadota</taxon>
        <taxon>Betaproteobacteria</taxon>
        <taxon>Burkholderiales</taxon>
        <taxon>Comamonadaceae</taxon>
        <taxon>Rhodoferax</taxon>
    </lineage>
</organism>
<evidence type="ECO:0000313" key="9">
    <source>
        <dbReference type="EMBL" id="QDL56889.1"/>
    </source>
</evidence>
<dbReference type="InterPro" id="IPR035906">
    <property type="entry name" value="MetI-like_sf"/>
</dbReference>
<dbReference type="InterPro" id="IPR000515">
    <property type="entry name" value="MetI-like"/>
</dbReference>
<feature type="transmembrane region" description="Helical" evidence="7">
    <location>
        <begin position="149"/>
        <end position="168"/>
    </location>
</feature>
<keyword evidence="2 7" id="KW-0813">Transport</keyword>
<evidence type="ECO:0000313" key="10">
    <source>
        <dbReference type="Proteomes" id="UP000317365"/>
    </source>
</evidence>
<feature type="transmembrane region" description="Helical" evidence="7">
    <location>
        <begin position="99"/>
        <end position="119"/>
    </location>
</feature>
<dbReference type="Proteomes" id="UP000317365">
    <property type="component" value="Chromosome"/>
</dbReference>
<feature type="transmembrane region" description="Helical" evidence="7">
    <location>
        <begin position="66"/>
        <end position="87"/>
    </location>
</feature>
<sequence length="287" mass="32315">MALVPWLFLTPAMLMFMVYVIAPIFESIAISFYDWDGLGTPKFIGLGNYIELMGDPDFMVSLKNNVIWFFGFLLSIPMGLGLALLLNQQVFGIRLAKSLFFFPFVISQVVIGLVFSWFYDPTNGLLLHVMAALGMDPVAILSDDRLVTYGIVVAGLYPQTAYCMILYLTGLNNLRPDLIEAARLEGAKGWTMLFKIVLPQLRPATFIAVVVTIIGSLRSFDMISIMTQGGPYGQSRVLAYYMYEKALSEYGYRMGYGTAIATVLFLLMLVYIIFVLYRVYKQEQETD</sequence>
<feature type="transmembrane region" description="Helical" evidence="7">
    <location>
        <begin position="255"/>
        <end position="277"/>
    </location>
</feature>
<dbReference type="Pfam" id="PF00528">
    <property type="entry name" value="BPD_transp_1"/>
    <property type="match status" value="1"/>
</dbReference>
<comment type="similarity">
    <text evidence="7">Belongs to the binding-protein-dependent transport system permease family.</text>
</comment>
<proteinExistence type="inferred from homology"/>
<keyword evidence="4 7" id="KW-0812">Transmembrane</keyword>
<accession>A0A515EW72</accession>
<name>A0A515EW72_9BURK</name>
<feature type="domain" description="ABC transmembrane type-1" evidence="8">
    <location>
        <begin position="61"/>
        <end position="277"/>
    </location>
</feature>
<evidence type="ECO:0000256" key="3">
    <source>
        <dbReference type="ARBA" id="ARBA00022475"/>
    </source>
</evidence>
<dbReference type="Gene3D" id="1.10.3720.10">
    <property type="entry name" value="MetI-like"/>
    <property type="match status" value="1"/>
</dbReference>
<evidence type="ECO:0000256" key="2">
    <source>
        <dbReference type="ARBA" id="ARBA00022448"/>
    </source>
</evidence>
<feature type="transmembrane region" description="Helical" evidence="7">
    <location>
        <begin position="12"/>
        <end position="33"/>
    </location>
</feature>
<evidence type="ECO:0000256" key="7">
    <source>
        <dbReference type="RuleBase" id="RU363032"/>
    </source>
</evidence>
<dbReference type="PANTHER" id="PTHR30193:SF37">
    <property type="entry name" value="INNER MEMBRANE ABC TRANSPORTER PERMEASE PROTEIN YCJO"/>
    <property type="match status" value="1"/>
</dbReference>
<dbReference type="EMBL" id="CP036282">
    <property type="protein sequence ID" value="QDL56889.1"/>
    <property type="molecule type" value="Genomic_DNA"/>
</dbReference>
<comment type="subcellular location">
    <subcellularLocation>
        <location evidence="1 7">Cell membrane</location>
        <topology evidence="1 7">Multi-pass membrane protein</topology>
    </subcellularLocation>
</comment>
<evidence type="ECO:0000256" key="6">
    <source>
        <dbReference type="ARBA" id="ARBA00023136"/>
    </source>
</evidence>
<dbReference type="SUPFAM" id="SSF161098">
    <property type="entry name" value="MetI-like"/>
    <property type="match status" value="1"/>
</dbReference>
<dbReference type="AlphaFoldDB" id="A0A515EW72"/>
<keyword evidence="10" id="KW-1185">Reference proteome</keyword>